<comment type="caution">
    <text evidence="2">The sequence shown here is derived from an EMBL/GenBank/DDBJ whole genome shotgun (WGS) entry which is preliminary data.</text>
</comment>
<proteinExistence type="predicted"/>
<dbReference type="PANTHER" id="PTHR35394:SF5">
    <property type="entry name" value="DUF3176 DOMAIN-CONTAINING PROTEIN"/>
    <property type="match status" value="1"/>
</dbReference>
<dbReference type="EMBL" id="JAULSU010000001">
    <property type="protein sequence ID" value="KAK0631738.1"/>
    <property type="molecule type" value="Genomic_DNA"/>
</dbReference>
<dbReference type="PANTHER" id="PTHR35394">
    <property type="entry name" value="DUF3176 DOMAIN-CONTAINING PROTEIN"/>
    <property type="match status" value="1"/>
</dbReference>
<dbReference type="InterPro" id="IPR021514">
    <property type="entry name" value="DUF3176"/>
</dbReference>
<reference evidence="2" key="1">
    <citation type="submission" date="2023-06" db="EMBL/GenBank/DDBJ databases">
        <title>Genome-scale phylogeny and comparative genomics of the fungal order Sordariales.</title>
        <authorList>
            <consortium name="Lawrence Berkeley National Laboratory"/>
            <person name="Hensen N."/>
            <person name="Bonometti L."/>
            <person name="Westerberg I."/>
            <person name="Brannstrom I.O."/>
            <person name="Guillou S."/>
            <person name="Cros-Aarteil S."/>
            <person name="Calhoun S."/>
            <person name="Haridas S."/>
            <person name="Kuo A."/>
            <person name="Mondo S."/>
            <person name="Pangilinan J."/>
            <person name="Riley R."/>
            <person name="Labutti K."/>
            <person name="Andreopoulos B."/>
            <person name="Lipzen A."/>
            <person name="Chen C."/>
            <person name="Yanf M."/>
            <person name="Daum C."/>
            <person name="Ng V."/>
            <person name="Clum A."/>
            <person name="Steindorff A."/>
            <person name="Ohm R."/>
            <person name="Martin F."/>
            <person name="Silar P."/>
            <person name="Natvig D."/>
            <person name="Lalanne C."/>
            <person name="Gautier V."/>
            <person name="Ament-Velasquez S.L."/>
            <person name="Kruys A."/>
            <person name="Hutchinson M.I."/>
            <person name="Powell A.J."/>
            <person name="Barry K."/>
            <person name="Miller A.N."/>
            <person name="Grigoriev I.V."/>
            <person name="Debuchy R."/>
            <person name="Gladieux P."/>
            <person name="Thoren M.H."/>
            <person name="Johannesson H."/>
        </authorList>
    </citation>
    <scope>NUCLEOTIDE SEQUENCE</scope>
    <source>
        <strain evidence="2">CBS 606.72</strain>
    </source>
</reference>
<keyword evidence="1" id="KW-0472">Membrane</keyword>
<evidence type="ECO:0000256" key="1">
    <source>
        <dbReference type="SAM" id="Phobius"/>
    </source>
</evidence>
<keyword evidence="1" id="KW-1133">Transmembrane helix</keyword>
<feature type="transmembrane region" description="Helical" evidence="1">
    <location>
        <begin position="337"/>
        <end position="358"/>
    </location>
</feature>
<evidence type="ECO:0000313" key="3">
    <source>
        <dbReference type="Proteomes" id="UP001175000"/>
    </source>
</evidence>
<protein>
    <submittedName>
        <fullName evidence="2">Uncharacterized protein</fullName>
    </submittedName>
</protein>
<gene>
    <name evidence="2" type="ORF">B0T14DRAFT_414935</name>
</gene>
<keyword evidence="3" id="KW-1185">Reference proteome</keyword>
<sequence>MNTDDGHLVPKLGWGLQLDTAIIALVTITRVSMSAIVEAAISQGAWIWISEAAQRRSHHKALFSDFKVFDEASRGMLGSLYLLWRMKLRHLGCIGAFIVIVAHGFETFSQQMVIFEERPQTCTYSATTTSLDGPMNASAYSIFKVGPSNGTVYPVDASNRAYFSVFDMISVSRLDGEELSVEGNECALWFCIQGYSISVNGGIQNESLVGNWSTTTTRRTDSHGTEYVFVGIPLDQLNVDNGTRYAVTREAITALRSFMAGVATGSVYADISNLEYSSDWAEAMWNASDHLQDWIQTFAATMTIEIRRHGTLGGSTGLRYDGFASQLAPFIRVQWRWLFYPCAMILLSIYYLCHTIIVSARDSVSVWKGGALPMLFCRVDDNIRERVGEGMDEPDGLEERIGSLSVAMYRAEKGQWTFRTTSAEKN</sequence>
<name>A0AA39XD36_9PEZI</name>
<organism evidence="2 3">
    <name type="scientific">Immersiella caudata</name>
    <dbReference type="NCBI Taxonomy" id="314043"/>
    <lineage>
        <taxon>Eukaryota</taxon>
        <taxon>Fungi</taxon>
        <taxon>Dikarya</taxon>
        <taxon>Ascomycota</taxon>
        <taxon>Pezizomycotina</taxon>
        <taxon>Sordariomycetes</taxon>
        <taxon>Sordariomycetidae</taxon>
        <taxon>Sordariales</taxon>
        <taxon>Lasiosphaeriaceae</taxon>
        <taxon>Immersiella</taxon>
    </lineage>
</organism>
<accession>A0AA39XD36</accession>
<evidence type="ECO:0000313" key="2">
    <source>
        <dbReference type="EMBL" id="KAK0631738.1"/>
    </source>
</evidence>
<dbReference type="AlphaFoldDB" id="A0AA39XD36"/>
<keyword evidence="1" id="KW-0812">Transmembrane</keyword>
<dbReference type="Pfam" id="PF11374">
    <property type="entry name" value="DUF3176"/>
    <property type="match status" value="1"/>
</dbReference>
<dbReference type="Proteomes" id="UP001175000">
    <property type="component" value="Unassembled WGS sequence"/>
</dbReference>